<dbReference type="InterPro" id="IPR000182">
    <property type="entry name" value="GNAT_dom"/>
</dbReference>
<gene>
    <name evidence="2" type="ORF">LCGC14_2922010</name>
</gene>
<name>A0A0F9AEJ0_9ZZZZ</name>
<dbReference type="AlphaFoldDB" id="A0A0F9AEJ0"/>
<feature type="domain" description="N-acetyltransferase" evidence="1">
    <location>
        <begin position="27"/>
        <end position="169"/>
    </location>
</feature>
<proteinExistence type="predicted"/>
<evidence type="ECO:0000313" key="2">
    <source>
        <dbReference type="EMBL" id="KKK70636.1"/>
    </source>
</evidence>
<dbReference type="CDD" id="cd04301">
    <property type="entry name" value="NAT_SF"/>
    <property type="match status" value="1"/>
</dbReference>
<comment type="caution">
    <text evidence="2">The sequence shown here is derived from an EMBL/GenBank/DDBJ whole genome shotgun (WGS) entry which is preliminary data.</text>
</comment>
<dbReference type="EMBL" id="LAZR01058099">
    <property type="protein sequence ID" value="KKK70636.1"/>
    <property type="molecule type" value="Genomic_DNA"/>
</dbReference>
<reference evidence="2" key="1">
    <citation type="journal article" date="2015" name="Nature">
        <title>Complex archaea that bridge the gap between prokaryotes and eukaryotes.</title>
        <authorList>
            <person name="Spang A."/>
            <person name="Saw J.H."/>
            <person name="Jorgensen S.L."/>
            <person name="Zaremba-Niedzwiedzka K."/>
            <person name="Martijn J."/>
            <person name="Lind A.E."/>
            <person name="van Eijk R."/>
            <person name="Schleper C."/>
            <person name="Guy L."/>
            <person name="Ettema T.J."/>
        </authorList>
    </citation>
    <scope>NUCLEOTIDE SEQUENCE</scope>
</reference>
<dbReference type="SUPFAM" id="SSF55729">
    <property type="entry name" value="Acyl-CoA N-acyltransferases (Nat)"/>
    <property type="match status" value="1"/>
</dbReference>
<protein>
    <recommendedName>
        <fullName evidence="1">N-acetyltransferase domain-containing protein</fullName>
    </recommendedName>
</protein>
<dbReference type="Pfam" id="PF00583">
    <property type="entry name" value="Acetyltransf_1"/>
    <property type="match status" value="1"/>
</dbReference>
<dbReference type="Gene3D" id="3.40.630.30">
    <property type="match status" value="1"/>
</dbReference>
<dbReference type="GO" id="GO:0016747">
    <property type="term" value="F:acyltransferase activity, transferring groups other than amino-acyl groups"/>
    <property type="evidence" value="ECO:0007669"/>
    <property type="project" value="InterPro"/>
</dbReference>
<accession>A0A0F9AEJ0</accession>
<organism evidence="2">
    <name type="scientific">marine sediment metagenome</name>
    <dbReference type="NCBI Taxonomy" id="412755"/>
    <lineage>
        <taxon>unclassified sequences</taxon>
        <taxon>metagenomes</taxon>
        <taxon>ecological metagenomes</taxon>
    </lineage>
</organism>
<evidence type="ECO:0000259" key="1">
    <source>
        <dbReference type="PROSITE" id="PS51186"/>
    </source>
</evidence>
<sequence length="174" mass="19934">MEQTVKKYYAFVPAKNGPVTFGLERLADIEDEIRVLHKEHYDETERGYLGTECNPSYDRYRASEEAGQFVVFTARVGENLVGQLCYWVFEDMHTNMKQAREDAFFIRKQFRGQKLAPALLSYAEDALRQLGCAMVGMTSKAPVGAPDLGPFLIKRGYKPIAMYYAKKLERKDVL</sequence>
<dbReference type="PROSITE" id="PS51186">
    <property type="entry name" value="GNAT"/>
    <property type="match status" value="1"/>
</dbReference>
<dbReference type="InterPro" id="IPR016181">
    <property type="entry name" value="Acyl_CoA_acyltransferase"/>
</dbReference>